<dbReference type="Proteomes" id="UP000257109">
    <property type="component" value="Unassembled WGS sequence"/>
</dbReference>
<proteinExistence type="predicted"/>
<dbReference type="EMBL" id="QJKJ01009365">
    <property type="protein sequence ID" value="RDX76850.1"/>
    <property type="molecule type" value="Genomic_DNA"/>
</dbReference>
<reference evidence="1" key="1">
    <citation type="submission" date="2018-05" db="EMBL/GenBank/DDBJ databases">
        <title>Draft genome of Mucuna pruriens seed.</title>
        <authorList>
            <person name="Nnadi N.E."/>
            <person name="Vos R."/>
            <person name="Hasami M.H."/>
            <person name="Devisetty U.K."/>
            <person name="Aguiy J.C."/>
        </authorList>
    </citation>
    <scope>NUCLEOTIDE SEQUENCE [LARGE SCALE GENOMIC DNA]</scope>
    <source>
        <strain evidence="1">JCA_2017</strain>
    </source>
</reference>
<comment type="caution">
    <text evidence="1">The sequence shown here is derived from an EMBL/GenBank/DDBJ whole genome shotgun (WGS) entry which is preliminary data.</text>
</comment>
<evidence type="ECO:0000313" key="2">
    <source>
        <dbReference type="Proteomes" id="UP000257109"/>
    </source>
</evidence>
<feature type="non-terminal residue" evidence="1">
    <location>
        <position position="1"/>
    </location>
</feature>
<dbReference type="OrthoDB" id="1095098at2759"/>
<accession>A0A371FF24</accession>
<keyword evidence="2" id="KW-1185">Reference proteome</keyword>
<dbReference type="STRING" id="157652.A0A371FF24"/>
<name>A0A371FF24_MUCPR</name>
<protein>
    <submittedName>
        <fullName evidence="1">Uncharacterized protein</fullName>
    </submittedName>
</protein>
<dbReference type="PANTHER" id="PTHR33972:SF25">
    <property type="entry name" value="GENOME ASSEMBLY, CHROMOSOME: A06"/>
    <property type="match status" value="1"/>
</dbReference>
<organism evidence="1 2">
    <name type="scientific">Mucuna pruriens</name>
    <name type="common">Velvet bean</name>
    <name type="synonym">Dolichos pruriens</name>
    <dbReference type="NCBI Taxonomy" id="157652"/>
    <lineage>
        <taxon>Eukaryota</taxon>
        <taxon>Viridiplantae</taxon>
        <taxon>Streptophyta</taxon>
        <taxon>Embryophyta</taxon>
        <taxon>Tracheophyta</taxon>
        <taxon>Spermatophyta</taxon>
        <taxon>Magnoliopsida</taxon>
        <taxon>eudicotyledons</taxon>
        <taxon>Gunneridae</taxon>
        <taxon>Pentapetalae</taxon>
        <taxon>rosids</taxon>
        <taxon>fabids</taxon>
        <taxon>Fabales</taxon>
        <taxon>Fabaceae</taxon>
        <taxon>Papilionoideae</taxon>
        <taxon>50 kb inversion clade</taxon>
        <taxon>NPAAA clade</taxon>
        <taxon>indigoferoid/millettioid clade</taxon>
        <taxon>Phaseoleae</taxon>
        <taxon>Mucuna</taxon>
    </lineage>
</organism>
<sequence length="145" mass="15999">MARFISNTLLRHSQSAKGIIVCHRHRSSEATKSKWVDIDGVKLLEEHVHHIMVKKATPDWLPFLPGSSYWVPPPPSPFLHKLSISSQLFFIPDDESESGNSISTSQGTEVIVQLKVRSPTEKVALSEDDEVAVTLTSGCQVVLVG</sequence>
<gene>
    <name evidence="1" type="ORF">CR513_43114</name>
</gene>
<dbReference type="AlphaFoldDB" id="A0A371FF24"/>
<evidence type="ECO:0000313" key="1">
    <source>
        <dbReference type="EMBL" id="RDX76850.1"/>
    </source>
</evidence>
<dbReference type="PANTHER" id="PTHR33972">
    <property type="entry name" value="EXPRESSED PROTEIN"/>
    <property type="match status" value="1"/>
</dbReference>